<reference evidence="2 3" key="1">
    <citation type="submission" date="2021-07" db="EMBL/GenBank/DDBJ databases">
        <authorList>
            <person name="Palmer J.M."/>
        </authorList>
    </citation>
    <scope>NUCLEOTIDE SEQUENCE [LARGE SCALE GENOMIC DNA]</scope>
    <source>
        <strain evidence="2 3">AT_MEX2019</strain>
        <tissue evidence="2">Muscle</tissue>
    </source>
</reference>
<evidence type="ECO:0000313" key="2">
    <source>
        <dbReference type="EMBL" id="MED6247151.1"/>
    </source>
</evidence>
<name>A0ABU7B9M8_9TELE</name>
<gene>
    <name evidence="2" type="ORF">ATANTOWER_032240</name>
</gene>
<keyword evidence="3" id="KW-1185">Reference proteome</keyword>
<sequence length="96" mass="10652">MSSRCFKYKHITLQQTQSQTGAEAAVQISDANNTEGEVHYGEVKIIKKTPEVSSVPVHDSEQQETIYGQVKVSRPKDASAQTVDSPEDLYAQVKKK</sequence>
<dbReference type="EMBL" id="JAHUTI010048721">
    <property type="protein sequence ID" value="MED6247151.1"/>
    <property type="molecule type" value="Genomic_DNA"/>
</dbReference>
<evidence type="ECO:0000256" key="1">
    <source>
        <dbReference type="SAM" id="MobiDB-lite"/>
    </source>
</evidence>
<proteinExistence type="predicted"/>
<organism evidence="2 3">
    <name type="scientific">Ataeniobius toweri</name>
    <dbReference type="NCBI Taxonomy" id="208326"/>
    <lineage>
        <taxon>Eukaryota</taxon>
        <taxon>Metazoa</taxon>
        <taxon>Chordata</taxon>
        <taxon>Craniata</taxon>
        <taxon>Vertebrata</taxon>
        <taxon>Euteleostomi</taxon>
        <taxon>Actinopterygii</taxon>
        <taxon>Neopterygii</taxon>
        <taxon>Teleostei</taxon>
        <taxon>Neoteleostei</taxon>
        <taxon>Acanthomorphata</taxon>
        <taxon>Ovalentaria</taxon>
        <taxon>Atherinomorphae</taxon>
        <taxon>Cyprinodontiformes</taxon>
        <taxon>Goodeidae</taxon>
        <taxon>Ataeniobius</taxon>
    </lineage>
</organism>
<dbReference type="Proteomes" id="UP001345963">
    <property type="component" value="Unassembled WGS sequence"/>
</dbReference>
<feature type="region of interest" description="Disordered" evidence="1">
    <location>
        <begin position="52"/>
        <end position="96"/>
    </location>
</feature>
<comment type="caution">
    <text evidence="2">The sequence shown here is derived from an EMBL/GenBank/DDBJ whole genome shotgun (WGS) entry which is preliminary data.</text>
</comment>
<protein>
    <submittedName>
        <fullName evidence="2">Uncharacterized protein</fullName>
    </submittedName>
</protein>
<accession>A0ABU7B9M8</accession>
<evidence type="ECO:0000313" key="3">
    <source>
        <dbReference type="Proteomes" id="UP001345963"/>
    </source>
</evidence>